<comment type="caution">
    <text evidence="1">The sequence shown here is derived from an EMBL/GenBank/DDBJ whole genome shotgun (WGS) entry which is preliminary data.</text>
</comment>
<dbReference type="Proteomes" id="UP001595722">
    <property type="component" value="Unassembled WGS sequence"/>
</dbReference>
<dbReference type="EMBL" id="JBHRYB010000001">
    <property type="protein sequence ID" value="MFC3678589.1"/>
    <property type="molecule type" value="Genomic_DNA"/>
</dbReference>
<proteinExistence type="predicted"/>
<dbReference type="RefSeq" id="WP_376864141.1">
    <property type="nucleotide sequence ID" value="NZ_JBHRYB010000001.1"/>
</dbReference>
<evidence type="ECO:0000313" key="1">
    <source>
        <dbReference type="EMBL" id="MFC3678589.1"/>
    </source>
</evidence>
<sequence>MLVALVDLPRPCAESYCDFMLLYRGASRRHLLVYEKHRDFLSAPRSFVVLTLHCDAAALMLAADTQYPDVEYDEQGEMLEVGFFRVTDSEYAGDDQQHLLLSFPGERIEALAEDLEMTADVVAVSAQAALLQYMASE</sequence>
<evidence type="ECO:0000313" key="2">
    <source>
        <dbReference type="Proteomes" id="UP001595722"/>
    </source>
</evidence>
<gene>
    <name evidence="1" type="ORF">ACFOMG_00505</name>
</gene>
<name>A0ABV7VN30_9GAMM</name>
<keyword evidence="2" id="KW-1185">Reference proteome</keyword>
<protein>
    <submittedName>
        <fullName evidence="1">Uncharacterized protein</fullName>
    </submittedName>
</protein>
<reference evidence="2" key="1">
    <citation type="journal article" date="2019" name="Int. J. Syst. Evol. Microbiol.">
        <title>The Global Catalogue of Microorganisms (GCM) 10K type strain sequencing project: providing services to taxonomists for standard genome sequencing and annotation.</title>
        <authorList>
            <consortium name="The Broad Institute Genomics Platform"/>
            <consortium name="The Broad Institute Genome Sequencing Center for Infectious Disease"/>
            <person name="Wu L."/>
            <person name="Ma J."/>
        </authorList>
    </citation>
    <scope>NUCLEOTIDE SEQUENCE [LARGE SCALE GENOMIC DNA]</scope>
    <source>
        <strain evidence="2">KCTC 42424</strain>
    </source>
</reference>
<organism evidence="1 2">
    <name type="scientific">Bacterioplanoides pacificum</name>
    <dbReference type="NCBI Taxonomy" id="1171596"/>
    <lineage>
        <taxon>Bacteria</taxon>
        <taxon>Pseudomonadati</taxon>
        <taxon>Pseudomonadota</taxon>
        <taxon>Gammaproteobacteria</taxon>
        <taxon>Oceanospirillales</taxon>
        <taxon>Oceanospirillaceae</taxon>
        <taxon>Bacterioplanoides</taxon>
    </lineage>
</organism>
<accession>A0ABV7VN30</accession>